<evidence type="ECO:0000256" key="2">
    <source>
        <dbReference type="ARBA" id="ARBA00023004"/>
    </source>
</evidence>
<name>A0ABW9B2T4_9BURK</name>
<evidence type="ECO:0000256" key="8">
    <source>
        <dbReference type="RuleBase" id="RU000607"/>
    </source>
</evidence>
<dbReference type="Gene3D" id="3.40.50.1400">
    <property type="match status" value="2"/>
</dbReference>
<organism evidence="9 10">
    <name type="scientific">Paraburkholderia dipogonis</name>
    <dbReference type="NCBI Taxonomy" id="1211383"/>
    <lineage>
        <taxon>Bacteria</taxon>
        <taxon>Pseudomonadati</taxon>
        <taxon>Pseudomonadota</taxon>
        <taxon>Betaproteobacteria</taxon>
        <taxon>Burkholderiales</taxon>
        <taxon>Burkholderiaceae</taxon>
        <taxon>Paraburkholderia</taxon>
    </lineage>
</organism>
<dbReference type="CDD" id="cd03411">
    <property type="entry name" value="Ferrochelatase_N"/>
    <property type="match status" value="1"/>
</dbReference>
<comment type="function">
    <text evidence="7 8">Catalyzes the ferrous insertion into protoporphyrin IX.</text>
</comment>
<comment type="subcellular location">
    <subcellularLocation>
        <location evidence="7 8">Cytoplasm</location>
    </subcellularLocation>
</comment>
<dbReference type="EMBL" id="JAQQEZ010000042">
    <property type="protein sequence ID" value="MFM0006521.1"/>
    <property type="molecule type" value="Genomic_DNA"/>
</dbReference>
<dbReference type="SUPFAM" id="SSF53800">
    <property type="entry name" value="Chelatase"/>
    <property type="match status" value="1"/>
</dbReference>
<keyword evidence="2 7" id="KW-0408">Iron</keyword>
<dbReference type="Pfam" id="PF00762">
    <property type="entry name" value="Ferrochelatase"/>
    <property type="match status" value="1"/>
</dbReference>
<feature type="binding site" evidence="7">
    <location>
        <position position="201"/>
    </location>
    <ligand>
        <name>Fe(2+)</name>
        <dbReference type="ChEBI" id="CHEBI:29033"/>
    </ligand>
</feature>
<dbReference type="PANTHER" id="PTHR11108">
    <property type="entry name" value="FERROCHELATASE"/>
    <property type="match status" value="1"/>
</dbReference>
<gene>
    <name evidence="7 9" type="primary">hemH</name>
    <name evidence="9" type="ORF">PQR57_36745</name>
</gene>
<sequence length="356" mass="40141">MPRAAVLLINLGTPDAPTAREVHRYLAEFLSDPRVIEMPQWLWQPILRGLVLPFRSHAAARRYESIWMPDGSPLRVHTEQQATALRRWLTERGQQVHVAYAMRYGTPSIAGELDRLIRQGCDRIVILPMYPQYAASTTATAFDKVASAFAQIRNQPEVRFIKQYFADSRYISALADTVRRHWYVHGRPDFSRGDQMLLSFHGLPQRAIERGDPYHAQCLETGALLAEALSLDAHHCRVTFQSEFGRQEWIGPHTAETLAELGASGTHRVDVFCPGFTADCIETVDEIGVEGRDTFLKWGGREFHRIDCVNASAPFIDALGELTLDQLKHWSGVVTQSRRKEEVTISDMGAASCLTL</sequence>
<dbReference type="InterPro" id="IPR033644">
    <property type="entry name" value="Ferrochelatase_C"/>
</dbReference>
<dbReference type="HAMAP" id="MF_00323">
    <property type="entry name" value="Ferrochelatase"/>
    <property type="match status" value="1"/>
</dbReference>
<evidence type="ECO:0000256" key="4">
    <source>
        <dbReference type="ARBA" id="ARBA00023239"/>
    </source>
</evidence>
<dbReference type="PANTHER" id="PTHR11108:SF1">
    <property type="entry name" value="FERROCHELATASE, MITOCHONDRIAL"/>
    <property type="match status" value="1"/>
</dbReference>
<evidence type="ECO:0000313" key="10">
    <source>
        <dbReference type="Proteomes" id="UP001629230"/>
    </source>
</evidence>
<dbReference type="InterPro" id="IPR001015">
    <property type="entry name" value="Ferrochelatase"/>
</dbReference>
<accession>A0ABW9B2T4</accession>
<keyword evidence="4 7" id="KW-0456">Lyase</keyword>
<keyword evidence="3 7" id="KW-0350">Heme biosynthesis</keyword>
<dbReference type="CDD" id="cd00419">
    <property type="entry name" value="Ferrochelatase_C"/>
    <property type="match status" value="1"/>
</dbReference>
<comment type="caution">
    <text evidence="9">The sequence shown here is derived from an EMBL/GenBank/DDBJ whole genome shotgun (WGS) entry which is preliminary data.</text>
</comment>
<comment type="catalytic activity">
    <reaction evidence="7 8">
        <text>heme b + 2 H(+) = protoporphyrin IX + Fe(2+)</text>
        <dbReference type="Rhea" id="RHEA:22584"/>
        <dbReference type="ChEBI" id="CHEBI:15378"/>
        <dbReference type="ChEBI" id="CHEBI:29033"/>
        <dbReference type="ChEBI" id="CHEBI:57306"/>
        <dbReference type="ChEBI" id="CHEBI:60344"/>
        <dbReference type="EC" id="4.98.1.1"/>
    </reaction>
</comment>
<dbReference type="NCBIfam" id="TIGR00109">
    <property type="entry name" value="hemH"/>
    <property type="match status" value="1"/>
</dbReference>
<evidence type="ECO:0000313" key="9">
    <source>
        <dbReference type="EMBL" id="MFM0006521.1"/>
    </source>
</evidence>
<keyword evidence="10" id="KW-1185">Reference proteome</keyword>
<keyword evidence="5 7" id="KW-0627">Porphyrin biosynthesis</keyword>
<evidence type="ECO:0000256" key="7">
    <source>
        <dbReference type="HAMAP-Rule" id="MF_00323"/>
    </source>
</evidence>
<evidence type="ECO:0000256" key="3">
    <source>
        <dbReference type="ARBA" id="ARBA00023133"/>
    </source>
</evidence>
<comment type="similarity">
    <text evidence="1 7 8">Belongs to the ferrochelatase family.</text>
</comment>
<evidence type="ECO:0000256" key="5">
    <source>
        <dbReference type="ARBA" id="ARBA00023244"/>
    </source>
</evidence>
<comment type="catalytic activity">
    <reaction evidence="6">
        <text>Fe-coproporphyrin III + 2 H(+) = coproporphyrin III + Fe(2+)</text>
        <dbReference type="Rhea" id="RHEA:49572"/>
        <dbReference type="ChEBI" id="CHEBI:15378"/>
        <dbReference type="ChEBI" id="CHEBI:29033"/>
        <dbReference type="ChEBI" id="CHEBI:68438"/>
        <dbReference type="ChEBI" id="CHEBI:131725"/>
        <dbReference type="EC" id="4.99.1.9"/>
    </reaction>
    <physiologicalReaction direction="right-to-left" evidence="6">
        <dbReference type="Rhea" id="RHEA:49574"/>
    </physiologicalReaction>
</comment>
<evidence type="ECO:0000256" key="6">
    <source>
        <dbReference type="ARBA" id="ARBA00024536"/>
    </source>
</evidence>
<reference evidence="9 10" key="1">
    <citation type="journal article" date="2024" name="Chem. Sci.">
        <title>Discovery of megapolipeptins by genome mining of a Burkholderiales bacteria collection.</title>
        <authorList>
            <person name="Paulo B.S."/>
            <person name="Recchia M.J.J."/>
            <person name="Lee S."/>
            <person name="Fergusson C.H."/>
            <person name="Romanowski S.B."/>
            <person name="Hernandez A."/>
            <person name="Krull N."/>
            <person name="Liu D.Y."/>
            <person name="Cavanagh H."/>
            <person name="Bos A."/>
            <person name="Gray C.A."/>
            <person name="Murphy B.T."/>
            <person name="Linington R.G."/>
            <person name="Eustaquio A.S."/>
        </authorList>
    </citation>
    <scope>NUCLEOTIDE SEQUENCE [LARGE SCALE GENOMIC DNA]</scope>
    <source>
        <strain evidence="9 10">RL17-350-BIC-A</strain>
    </source>
</reference>
<protein>
    <recommendedName>
        <fullName evidence="7 8">Ferrochelatase</fullName>
        <ecNumber evidence="7 8">4.98.1.1</ecNumber>
    </recommendedName>
    <alternativeName>
        <fullName evidence="7">Heme synthase</fullName>
    </alternativeName>
    <alternativeName>
        <fullName evidence="7">Protoheme ferro-lyase</fullName>
    </alternativeName>
</protein>
<keyword evidence="7 8" id="KW-0963">Cytoplasm</keyword>
<dbReference type="PROSITE" id="PS00534">
    <property type="entry name" value="FERROCHELATASE"/>
    <property type="match status" value="1"/>
</dbReference>
<proteinExistence type="inferred from homology"/>
<dbReference type="EC" id="4.98.1.1" evidence="7 8"/>
<dbReference type="Proteomes" id="UP001629230">
    <property type="component" value="Unassembled WGS sequence"/>
</dbReference>
<evidence type="ECO:0000256" key="1">
    <source>
        <dbReference type="ARBA" id="ARBA00007718"/>
    </source>
</evidence>
<dbReference type="InterPro" id="IPR019772">
    <property type="entry name" value="Ferrochelatase_AS"/>
</dbReference>
<dbReference type="InterPro" id="IPR033659">
    <property type="entry name" value="Ferrochelatase_N"/>
</dbReference>
<keyword evidence="7" id="KW-0479">Metal-binding</keyword>
<comment type="pathway">
    <text evidence="7 8">Porphyrin-containing compound metabolism; protoheme biosynthesis; protoheme from protoporphyrin-IX: step 1/1.</text>
</comment>
<feature type="binding site" evidence="7">
    <location>
        <position position="282"/>
    </location>
    <ligand>
        <name>Fe(2+)</name>
        <dbReference type="ChEBI" id="CHEBI:29033"/>
    </ligand>
</feature>